<dbReference type="Pfam" id="PF23055">
    <property type="entry name" value="DUF7041"/>
    <property type="match status" value="1"/>
</dbReference>
<feature type="signal peptide" evidence="1">
    <location>
        <begin position="1"/>
        <end position="23"/>
    </location>
</feature>
<evidence type="ECO:0000313" key="3">
    <source>
        <dbReference type="EMBL" id="VUZ54416.1"/>
    </source>
</evidence>
<dbReference type="AlphaFoldDB" id="A0A564Z4P3"/>
<evidence type="ECO:0000313" key="4">
    <source>
        <dbReference type="Proteomes" id="UP000321570"/>
    </source>
</evidence>
<keyword evidence="1" id="KW-0732">Signal</keyword>
<dbReference type="EMBL" id="CABIJS010000643">
    <property type="protein sequence ID" value="VUZ54416.1"/>
    <property type="molecule type" value="Genomic_DNA"/>
</dbReference>
<name>A0A564Z4P3_HYMDI</name>
<dbReference type="Proteomes" id="UP000321570">
    <property type="component" value="Unassembled WGS sequence"/>
</dbReference>
<proteinExistence type="predicted"/>
<organism evidence="3 4">
    <name type="scientific">Hymenolepis diminuta</name>
    <name type="common">Rat tapeworm</name>
    <dbReference type="NCBI Taxonomy" id="6216"/>
    <lineage>
        <taxon>Eukaryota</taxon>
        <taxon>Metazoa</taxon>
        <taxon>Spiralia</taxon>
        <taxon>Lophotrochozoa</taxon>
        <taxon>Platyhelminthes</taxon>
        <taxon>Cestoda</taxon>
        <taxon>Eucestoda</taxon>
        <taxon>Cyclophyllidea</taxon>
        <taxon>Hymenolepididae</taxon>
        <taxon>Hymenolepis</taxon>
    </lineage>
</organism>
<evidence type="ECO:0000256" key="1">
    <source>
        <dbReference type="SAM" id="SignalP"/>
    </source>
</evidence>
<sequence length="296" mass="33650">MRTEYVVFVCALFVAGGIMTADAKLQVPKNCKDAAEKVLAWMLNPNVTGQDAWVLQMYDHLNCSKCVLFAEKELDKWPSSCNSCTDLYWDHIKEWKSCKSCSRVSQISPASPRTFLPEYVPGLILVLESHFTNGDIRSQINKFHVLVEFIPPSITVQIANIILTSSSNPHDELDAAILQQTQPSTDERVQQLLQHDCIGDLRPNALLGSMKQFAPEEPFDASFWKLLYFKKPSSYIQSIWANALTCKQNQWSQWQKTVFAGITADMVPRHTGAYYTVNFRLRRETNKPGHSSSVRR</sequence>
<reference evidence="3 4" key="1">
    <citation type="submission" date="2019-07" db="EMBL/GenBank/DDBJ databases">
        <authorList>
            <person name="Jastrzebski P J."/>
            <person name="Paukszto L."/>
            <person name="Jastrzebski P J."/>
        </authorList>
    </citation>
    <scope>NUCLEOTIDE SEQUENCE [LARGE SCALE GENOMIC DNA]</scope>
    <source>
        <strain evidence="3 4">WMS-il1</strain>
    </source>
</reference>
<feature type="chain" id="PRO_5022030476" description="DUF7041 domain-containing protein" evidence="1">
    <location>
        <begin position="24"/>
        <end position="296"/>
    </location>
</feature>
<feature type="domain" description="DUF7041" evidence="2">
    <location>
        <begin position="126"/>
        <end position="194"/>
    </location>
</feature>
<gene>
    <name evidence="3" type="ORF">WMSIL1_LOCUS12468</name>
</gene>
<keyword evidence="4" id="KW-1185">Reference proteome</keyword>
<evidence type="ECO:0000259" key="2">
    <source>
        <dbReference type="Pfam" id="PF23055"/>
    </source>
</evidence>
<protein>
    <recommendedName>
        <fullName evidence="2">DUF7041 domain-containing protein</fullName>
    </recommendedName>
</protein>
<dbReference type="InterPro" id="IPR055469">
    <property type="entry name" value="DUF7041"/>
</dbReference>
<accession>A0A564Z4P3</accession>